<accession>U5BK26</accession>
<dbReference type="EMBL" id="AWXR01000076">
    <property type="protein sequence ID" value="ERM80805.1"/>
    <property type="molecule type" value="Genomic_DNA"/>
</dbReference>
<dbReference type="SUPFAM" id="SSF52540">
    <property type="entry name" value="P-loop containing nucleoside triphosphate hydrolases"/>
    <property type="match status" value="2"/>
</dbReference>
<dbReference type="InterPro" id="IPR051055">
    <property type="entry name" value="PIF1_helicase"/>
</dbReference>
<evidence type="ECO:0000313" key="3">
    <source>
        <dbReference type="Proteomes" id="UP000016843"/>
    </source>
</evidence>
<gene>
    <name evidence="2" type="ORF">P872_11265</name>
</gene>
<dbReference type="Gene3D" id="3.40.50.300">
    <property type="entry name" value="P-loop containing nucleotide triphosphate hydrolases"/>
    <property type="match status" value="2"/>
</dbReference>
<sequence length="551" mass="63527">MGIIQFLLTLGDSSKPSRMSSFSLKQFFYDEFKKNNLDTENKAFIQALEIALFSERSLFLTGRAGTGKTTFLHTLKRINLDKNMAVIAPTGVAAINAKGKTIHSFFRIDPRQLFLPGDPRLQPNARDKKTSIFKTFSFAKPQLDVIRRLDILIIDEVSMVRVELLDVIDQILRVFRKKLHLPFGGVQLILIGDPFQLPPVVRNEDWQHLSQHYNTRFFFGSHAFKSLQPIHIELQKIYRQKDEEFKALLNRVRESSHTFDDIALLNQTVKKYSFDLLDQGYVLLGTHNQTIAEINSKKLEELKGTEHHFPGIIKDNFPPNMAPFDPMDLTFKVGAQVIFMKNNSFLGYYNGMIGKITKIEKNSIQVQSMPGRIYEVERELWENVEFKYNEKEDHVESEVIGTFSQFPLKLAWAITIHKSQGLTFERAILDISRSFESGQVYVALSRCTTLEGLVLKNKIQSNSVKTSPDSIEFALQKSGDAYIEQELEHARAMVAVKYAFQAFKVGNYPLAERLYAEIQGIQDITLFPKWEQFLRVRKWLQYKNQLRAIPK</sequence>
<dbReference type="CDD" id="cd18809">
    <property type="entry name" value="SF1_C_RecD"/>
    <property type="match status" value="1"/>
</dbReference>
<dbReference type="InterPro" id="IPR010285">
    <property type="entry name" value="DNA_helicase_pif1-like_DEAD"/>
</dbReference>
<dbReference type="Proteomes" id="UP000016843">
    <property type="component" value="Unassembled WGS sequence"/>
</dbReference>
<proteinExistence type="predicted"/>
<keyword evidence="3" id="KW-1185">Reference proteome</keyword>
<dbReference type="GO" id="GO:0000723">
    <property type="term" value="P:telomere maintenance"/>
    <property type="evidence" value="ECO:0007669"/>
    <property type="project" value="InterPro"/>
</dbReference>
<reference evidence="2 3" key="1">
    <citation type="journal article" date="2013" name="Genome Announc.">
        <title>Draft Genome Sequence of the Psychrophilic and Alkaliphilic Rhodonellum psychrophilum Strain GCM71T.</title>
        <authorList>
            <person name="Hauptmann A.L."/>
            <person name="Glaring M.A."/>
            <person name="Hallin P.F."/>
            <person name="Prieme A."/>
            <person name="Stougaard P."/>
        </authorList>
    </citation>
    <scope>NUCLEOTIDE SEQUENCE [LARGE SCALE GENOMIC DNA]</scope>
    <source>
        <strain evidence="2 3">GCM71</strain>
    </source>
</reference>
<dbReference type="Gene3D" id="2.30.30.940">
    <property type="match status" value="1"/>
</dbReference>
<evidence type="ECO:0000313" key="2">
    <source>
        <dbReference type="EMBL" id="ERM80805.1"/>
    </source>
</evidence>
<dbReference type="eggNOG" id="COG0507">
    <property type="taxonomic scope" value="Bacteria"/>
</dbReference>
<comment type="caution">
    <text evidence="2">The sequence shown here is derived from an EMBL/GenBank/DDBJ whole genome shotgun (WGS) entry which is preliminary data.</text>
</comment>
<dbReference type="GO" id="GO:0006281">
    <property type="term" value="P:DNA repair"/>
    <property type="evidence" value="ECO:0007669"/>
    <property type="project" value="InterPro"/>
</dbReference>
<dbReference type="PANTHER" id="PTHR47642:SF7">
    <property type="entry name" value="ATP-DEPENDENT DNA HELICASE PIF1"/>
    <property type="match status" value="1"/>
</dbReference>
<evidence type="ECO:0000259" key="1">
    <source>
        <dbReference type="Pfam" id="PF05970"/>
    </source>
</evidence>
<dbReference type="AlphaFoldDB" id="U5BK26"/>
<dbReference type="FunFam" id="3.40.50.300:FF:001498">
    <property type="entry name" value="ATP-dependent DNA helicase"/>
    <property type="match status" value="1"/>
</dbReference>
<organism evidence="2 3">
    <name type="scientific">Rhodonellum psychrophilum GCM71 = DSM 17998</name>
    <dbReference type="NCBI Taxonomy" id="1123057"/>
    <lineage>
        <taxon>Bacteria</taxon>
        <taxon>Pseudomonadati</taxon>
        <taxon>Bacteroidota</taxon>
        <taxon>Cytophagia</taxon>
        <taxon>Cytophagales</taxon>
        <taxon>Cytophagaceae</taxon>
        <taxon>Rhodonellum</taxon>
    </lineage>
</organism>
<name>U5BK26_9BACT</name>
<feature type="domain" description="DNA helicase Pif1-like DEAD-box helicase" evidence="1">
    <location>
        <begin position="41"/>
        <end position="246"/>
    </location>
</feature>
<dbReference type="PANTHER" id="PTHR47642">
    <property type="entry name" value="ATP-DEPENDENT DNA HELICASE"/>
    <property type="match status" value="1"/>
</dbReference>
<dbReference type="Pfam" id="PF05970">
    <property type="entry name" value="PIF1"/>
    <property type="match status" value="1"/>
</dbReference>
<dbReference type="PATRIC" id="fig|1123057.7.peg.4336"/>
<dbReference type="InterPro" id="IPR027417">
    <property type="entry name" value="P-loop_NTPase"/>
</dbReference>
<protein>
    <recommendedName>
        <fullName evidence="1">DNA helicase Pif1-like DEAD-box helicase domain-containing protein</fullName>
    </recommendedName>
</protein>
<dbReference type="GO" id="GO:0003678">
    <property type="term" value="F:DNA helicase activity"/>
    <property type="evidence" value="ECO:0007669"/>
    <property type="project" value="InterPro"/>
</dbReference>